<dbReference type="EMBL" id="BRYA01000469">
    <property type="protein sequence ID" value="GMI49141.1"/>
    <property type="molecule type" value="Genomic_DNA"/>
</dbReference>
<dbReference type="OrthoDB" id="10470050at2759"/>
<reference evidence="3" key="1">
    <citation type="journal article" date="2023" name="Commun. Biol.">
        <title>Genome analysis of Parmales, the sister group of diatoms, reveals the evolutionary specialization of diatoms from phago-mixotrophs to photoautotrophs.</title>
        <authorList>
            <person name="Ban H."/>
            <person name="Sato S."/>
            <person name="Yoshikawa S."/>
            <person name="Yamada K."/>
            <person name="Nakamura Y."/>
            <person name="Ichinomiya M."/>
            <person name="Sato N."/>
            <person name="Blanc-Mathieu R."/>
            <person name="Endo H."/>
            <person name="Kuwata A."/>
            <person name="Ogata H."/>
        </authorList>
    </citation>
    <scope>NUCLEOTIDE SEQUENCE [LARGE SCALE GENOMIC DNA]</scope>
</reference>
<feature type="compositionally biased region" description="Low complexity" evidence="1">
    <location>
        <begin position="109"/>
        <end position="123"/>
    </location>
</feature>
<feature type="region of interest" description="Disordered" evidence="1">
    <location>
        <begin position="105"/>
        <end position="161"/>
    </location>
</feature>
<feature type="compositionally biased region" description="Basic and acidic residues" evidence="1">
    <location>
        <begin position="141"/>
        <end position="161"/>
    </location>
</feature>
<feature type="region of interest" description="Disordered" evidence="1">
    <location>
        <begin position="1"/>
        <end position="75"/>
    </location>
</feature>
<proteinExistence type="predicted"/>
<evidence type="ECO:0000313" key="2">
    <source>
        <dbReference type="EMBL" id="GMI49141.1"/>
    </source>
</evidence>
<protein>
    <submittedName>
        <fullName evidence="2">Uncharacterized protein</fullName>
    </submittedName>
</protein>
<comment type="caution">
    <text evidence="2">The sequence shown here is derived from an EMBL/GenBank/DDBJ whole genome shotgun (WGS) entry which is preliminary data.</text>
</comment>
<feature type="compositionally biased region" description="Basic and acidic residues" evidence="1">
    <location>
        <begin position="37"/>
        <end position="46"/>
    </location>
</feature>
<dbReference type="Proteomes" id="UP001165065">
    <property type="component" value="Unassembled WGS sequence"/>
</dbReference>
<keyword evidence="3" id="KW-1185">Reference proteome</keyword>
<accession>A0A9W7GNX9</accession>
<sequence>MPSHPTDRRASESHAYKAPQGEENEPRHANHHGFGMRHYEKGDPKLKQSGSHHGSHKKKSHPAGSPGGRRSLVRHLSGSFQNLFATKKRRHSTAVVLSVKKKNHMYEENSSSNSNQGSGTSSTVKKHAVAHWGKTQLKPPDGYDVRDPTAKAVSEETPKTEKELALEKLKAKKSGKSAKTKLGKAAGQVVKSISSKFQKTREVSKQEQKQNNIRTMGSLIVTSAIIGGVIAAL</sequence>
<name>A0A9W7GNX9_9STRA</name>
<evidence type="ECO:0000313" key="3">
    <source>
        <dbReference type="Proteomes" id="UP001165065"/>
    </source>
</evidence>
<gene>
    <name evidence="2" type="ORF">TrCOL_g12932</name>
</gene>
<dbReference type="AlphaFoldDB" id="A0A9W7GNX9"/>
<organism evidence="2 3">
    <name type="scientific">Triparma columacea</name>
    <dbReference type="NCBI Taxonomy" id="722753"/>
    <lineage>
        <taxon>Eukaryota</taxon>
        <taxon>Sar</taxon>
        <taxon>Stramenopiles</taxon>
        <taxon>Ochrophyta</taxon>
        <taxon>Bolidophyceae</taxon>
        <taxon>Parmales</taxon>
        <taxon>Triparmaceae</taxon>
        <taxon>Triparma</taxon>
    </lineage>
</organism>
<feature type="compositionally biased region" description="Basic and acidic residues" evidence="1">
    <location>
        <begin position="1"/>
        <end position="15"/>
    </location>
</feature>
<evidence type="ECO:0000256" key="1">
    <source>
        <dbReference type="SAM" id="MobiDB-lite"/>
    </source>
</evidence>